<evidence type="ECO:0000313" key="1">
    <source>
        <dbReference type="EnsemblMetazoa" id="Aqu2.1.28130_001"/>
    </source>
</evidence>
<reference evidence="1" key="1">
    <citation type="submission" date="2017-05" db="UniProtKB">
        <authorList>
            <consortium name="EnsemblMetazoa"/>
        </authorList>
    </citation>
    <scope>IDENTIFICATION</scope>
</reference>
<dbReference type="InParanoid" id="A0A1X7UJI4"/>
<proteinExistence type="predicted"/>
<organism evidence="1">
    <name type="scientific">Amphimedon queenslandica</name>
    <name type="common">Sponge</name>
    <dbReference type="NCBI Taxonomy" id="400682"/>
    <lineage>
        <taxon>Eukaryota</taxon>
        <taxon>Metazoa</taxon>
        <taxon>Porifera</taxon>
        <taxon>Demospongiae</taxon>
        <taxon>Heteroscleromorpha</taxon>
        <taxon>Haplosclerida</taxon>
        <taxon>Niphatidae</taxon>
        <taxon>Amphimedon</taxon>
    </lineage>
</organism>
<accession>A0A1X7UJI4</accession>
<sequence length="84" mass="10005">MLRILRNACVHYPLLRRLLKYFHFARNAHLTIDINSSLAHGNIQFMNLKINGTDETEFHVCYPINDREEDDPFRLPNLDTVLYF</sequence>
<protein>
    <submittedName>
        <fullName evidence="1">Uncharacterized protein</fullName>
    </submittedName>
</protein>
<name>A0A1X7UJI4_AMPQE</name>
<dbReference type="AlphaFoldDB" id="A0A1X7UJI4"/>
<dbReference type="EnsemblMetazoa" id="Aqu2.1.28130_001">
    <property type="protein sequence ID" value="Aqu2.1.28130_001"/>
    <property type="gene ID" value="Aqu2.1.28130"/>
</dbReference>